<accession>A0A1V9YBS6</accession>
<name>A0A1V9YBS6_ACHHY</name>
<keyword evidence="2" id="KW-1185">Reference proteome</keyword>
<evidence type="ECO:0000313" key="1">
    <source>
        <dbReference type="EMBL" id="OQR83149.1"/>
    </source>
</evidence>
<reference evidence="1 2" key="1">
    <citation type="journal article" date="2014" name="Genome Biol. Evol.">
        <title>The secreted proteins of Achlya hypogyna and Thraustotheca clavata identify the ancestral oomycete secretome and reveal gene acquisitions by horizontal gene transfer.</title>
        <authorList>
            <person name="Misner I."/>
            <person name="Blouin N."/>
            <person name="Leonard G."/>
            <person name="Richards T.A."/>
            <person name="Lane C.E."/>
        </authorList>
    </citation>
    <scope>NUCLEOTIDE SEQUENCE [LARGE SCALE GENOMIC DNA]</scope>
    <source>
        <strain evidence="1 2">ATCC 48635</strain>
    </source>
</reference>
<dbReference type="Proteomes" id="UP000243579">
    <property type="component" value="Unassembled WGS sequence"/>
</dbReference>
<protein>
    <submittedName>
        <fullName evidence="1">Uncharacterized protein</fullName>
    </submittedName>
</protein>
<proteinExistence type="predicted"/>
<dbReference type="OrthoDB" id="73590at2759"/>
<comment type="caution">
    <text evidence="1">The sequence shown here is derived from an EMBL/GenBank/DDBJ whole genome shotgun (WGS) entry which is preliminary data.</text>
</comment>
<sequence>MFKRFLPRRPSVPRPSINWSKVTRPSPRAVYGALSNKVAALNLYSVLSKMHWTHTAPPTRPPRPGTIVGGRYVPFNRHETKLRKAECRALGKKLYAIPEEDDDTDDDSS</sequence>
<dbReference type="AlphaFoldDB" id="A0A1V9YBS6"/>
<evidence type="ECO:0000313" key="2">
    <source>
        <dbReference type="Proteomes" id="UP000243579"/>
    </source>
</evidence>
<organism evidence="1 2">
    <name type="scientific">Achlya hypogyna</name>
    <name type="common">Oomycete</name>
    <name type="synonym">Protoachlya hypogyna</name>
    <dbReference type="NCBI Taxonomy" id="1202772"/>
    <lineage>
        <taxon>Eukaryota</taxon>
        <taxon>Sar</taxon>
        <taxon>Stramenopiles</taxon>
        <taxon>Oomycota</taxon>
        <taxon>Saprolegniomycetes</taxon>
        <taxon>Saprolegniales</taxon>
        <taxon>Achlyaceae</taxon>
        <taxon>Achlya</taxon>
    </lineage>
</organism>
<dbReference type="EMBL" id="JNBR01002297">
    <property type="protein sequence ID" value="OQR83149.1"/>
    <property type="molecule type" value="Genomic_DNA"/>
</dbReference>
<gene>
    <name evidence="1" type="ORF">ACHHYP_20760</name>
</gene>